<sequence length="105" mass="11996">MRMIEGCLRRLEAPQPKRFGCRIEQMTDEELAAETERAYGQFFPMLQAVEQENGAAWKEAARAWWLEGLAKAGKPDITRTPTCSTASWRITRRGVKPRKATDARI</sequence>
<proteinExistence type="predicted"/>
<protein>
    <submittedName>
        <fullName evidence="1">Uncharacterized protein</fullName>
    </submittedName>
</protein>
<organism evidence="1 2">
    <name type="scientific">Alsobacter metallidurans</name>
    <dbReference type="NCBI Taxonomy" id="340221"/>
    <lineage>
        <taxon>Bacteria</taxon>
        <taxon>Pseudomonadati</taxon>
        <taxon>Pseudomonadota</taxon>
        <taxon>Alphaproteobacteria</taxon>
        <taxon>Hyphomicrobiales</taxon>
        <taxon>Alsobacteraceae</taxon>
        <taxon>Alsobacter</taxon>
    </lineage>
</organism>
<reference evidence="1" key="2">
    <citation type="submission" date="2020-09" db="EMBL/GenBank/DDBJ databases">
        <authorList>
            <person name="Sun Q."/>
            <person name="Zhou Y."/>
        </authorList>
    </citation>
    <scope>NUCLEOTIDE SEQUENCE</scope>
    <source>
        <strain evidence="1">CGMCC 1.12214</strain>
    </source>
</reference>
<evidence type="ECO:0000313" key="2">
    <source>
        <dbReference type="Proteomes" id="UP000603912"/>
    </source>
</evidence>
<dbReference type="AlphaFoldDB" id="A0A917I432"/>
<evidence type="ECO:0000313" key="1">
    <source>
        <dbReference type="EMBL" id="GGH12539.1"/>
    </source>
</evidence>
<name>A0A917I432_9HYPH</name>
<dbReference type="EMBL" id="BMES01000001">
    <property type="protein sequence ID" value="GGH12539.1"/>
    <property type="molecule type" value="Genomic_DNA"/>
</dbReference>
<dbReference type="Proteomes" id="UP000603912">
    <property type="component" value="Unassembled WGS sequence"/>
</dbReference>
<accession>A0A917I432</accession>
<comment type="caution">
    <text evidence="1">The sequence shown here is derived from an EMBL/GenBank/DDBJ whole genome shotgun (WGS) entry which is preliminary data.</text>
</comment>
<reference evidence="1" key="1">
    <citation type="journal article" date="2014" name="Int. J. Syst. Evol. Microbiol.">
        <title>Complete genome sequence of Corynebacterium casei LMG S-19264T (=DSM 44701T), isolated from a smear-ripened cheese.</title>
        <authorList>
            <consortium name="US DOE Joint Genome Institute (JGI-PGF)"/>
            <person name="Walter F."/>
            <person name="Albersmeier A."/>
            <person name="Kalinowski J."/>
            <person name="Ruckert C."/>
        </authorList>
    </citation>
    <scope>NUCLEOTIDE SEQUENCE</scope>
    <source>
        <strain evidence="1">CGMCC 1.12214</strain>
    </source>
</reference>
<keyword evidence="2" id="KW-1185">Reference proteome</keyword>
<gene>
    <name evidence="1" type="ORF">GCM10007036_10450</name>
</gene>
<dbReference type="RefSeq" id="WP_188516628.1">
    <property type="nucleotide sequence ID" value="NZ_BMES01000001.1"/>
</dbReference>